<dbReference type="Proteomes" id="UP000276133">
    <property type="component" value="Unassembled WGS sequence"/>
</dbReference>
<dbReference type="PROSITE" id="PS00122">
    <property type="entry name" value="CARBOXYLESTERASE_B_1"/>
    <property type="match status" value="1"/>
</dbReference>
<name>A0A3M7SCW0_BRAPC</name>
<dbReference type="InterPro" id="IPR029058">
    <property type="entry name" value="AB_hydrolase_fold"/>
</dbReference>
<proteinExistence type="inferred from homology"/>
<dbReference type="EMBL" id="REGN01001625">
    <property type="protein sequence ID" value="RNA33505.1"/>
    <property type="molecule type" value="Genomic_DNA"/>
</dbReference>
<evidence type="ECO:0000256" key="3">
    <source>
        <dbReference type="ARBA" id="ARBA00022801"/>
    </source>
</evidence>
<evidence type="ECO:0000259" key="5">
    <source>
        <dbReference type="Pfam" id="PF00135"/>
    </source>
</evidence>
<reference evidence="6 7" key="1">
    <citation type="journal article" date="2018" name="Sci. Rep.">
        <title>Genomic signatures of local adaptation to the degree of environmental predictability in rotifers.</title>
        <authorList>
            <person name="Franch-Gras L."/>
            <person name="Hahn C."/>
            <person name="Garcia-Roger E.M."/>
            <person name="Carmona M.J."/>
            <person name="Serra M."/>
            <person name="Gomez A."/>
        </authorList>
    </citation>
    <scope>NUCLEOTIDE SEQUENCE [LARGE SCALE GENOMIC DNA]</scope>
    <source>
        <strain evidence="6">HYR1</strain>
    </source>
</reference>
<comment type="caution">
    <text evidence="6">The sequence shown here is derived from an EMBL/GenBank/DDBJ whole genome shotgun (WGS) entry which is preliminary data.</text>
</comment>
<feature type="domain" description="Carboxylesterase type B" evidence="5">
    <location>
        <begin position="30"/>
        <end position="542"/>
    </location>
</feature>
<dbReference type="InterPro" id="IPR019826">
    <property type="entry name" value="Carboxylesterase_B_AS"/>
</dbReference>
<keyword evidence="3 4" id="KW-0378">Hydrolase</keyword>
<evidence type="ECO:0000256" key="2">
    <source>
        <dbReference type="ARBA" id="ARBA00022487"/>
    </source>
</evidence>
<keyword evidence="4" id="KW-0732">Signal</keyword>
<organism evidence="6 7">
    <name type="scientific">Brachionus plicatilis</name>
    <name type="common">Marine rotifer</name>
    <name type="synonym">Brachionus muelleri</name>
    <dbReference type="NCBI Taxonomy" id="10195"/>
    <lineage>
        <taxon>Eukaryota</taxon>
        <taxon>Metazoa</taxon>
        <taxon>Spiralia</taxon>
        <taxon>Gnathifera</taxon>
        <taxon>Rotifera</taxon>
        <taxon>Eurotatoria</taxon>
        <taxon>Monogononta</taxon>
        <taxon>Pseudotrocha</taxon>
        <taxon>Ploima</taxon>
        <taxon>Brachionidae</taxon>
        <taxon>Brachionus</taxon>
    </lineage>
</organism>
<dbReference type="GO" id="GO:0003990">
    <property type="term" value="F:acetylcholinesterase activity"/>
    <property type="evidence" value="ECO:0007669"/>
    <property type="project" value="TreeGrafter"/>
</dbReference>
<dbReference type="SUPFAM" id="SSF53474">
    <property type="entry name" value="alpha/beta-Hydrolases"/>
    <property type="match status" value="1"/>
</dbReference>
<dbReference type="AlphaFoldDB" id="A0A3M7SCW0"/>
<dbReference type="OrthoDB" id="3200163at2759"/>
<evidence type="ECO:0000256" key="4">
    <source>
        <dbReference type="RuleBase" id="RU361235"/>
    </source>
</evidence>
<dbReference type="GO" id="GO:0005615">
    <property type="term" value="C:extracellular space"/>
    <property type="evidence" value="ECO:0007669"/>
    <property type="project" value="TreeGrafter"/>
</dbReference>
<dbReference type="InterPro" id="IPR002018">
    <property type="entry name" value="CarbesteraseB"/>
</dbReference>
<dbReference type="EC" id="3.1.1.-" evidence="4"/>
<feature type="signal peptide" evidence="4">
    <location>
        <begin position="1"/>
        <end position="18"/>
    </location>
</feature>
<keyword evidence="2" id="KW-0719">Serine esterase</keyword>
<dbReference type="PANTHER" id="PTHR43918:SF4">
    <property type="entry name" value="CARBOXYLIC ESTER HYDROLASE"/>
    <property type="match status" value="1"/>
</dbReference>
<gene>
    <name evidence="6" type="ORF">BpHYR1_008331</name>
</gene>
<dbReference type="GO" id="GO:0006581">
    <property type="term" value="P:acetylcholine catabolic process"/>
    <property type="evidence" value="ECO:0007669"/>
    <property type="project" value="TreeGrafter"/>
</dbReference>
<accession>A0A3M7SCW0</accession>
<evidence type="ECO:0000256" key="1">
    <source>
        <dbReference type="ARBA" id="ARBA00005964"/>
    </source>
</evidence>
<dbReference type="Pfam" id="PF00135">
    <property type="entry name" value="COesterase"/>
    <property type="match status" value="1"/>
</dbReference>
<feature type="chain" id="PRO_5017854296" description="Carboxylic ester hydrolase" evidence="4">
    <location>
        <begin position="19"/>
        <end position="564"/>
    </location>
</feature>
<dbReference type="PANTHER" id="PTHR43918">
    <property type="entry name" value="ACETYLCHOLINESTERASE"/>
    <property type="match status" value="1"/>
</dbReference>
<keyword evidence="7" id="KW-1185">Reference proteome</keyword>
<dbReference type="Gene3D" id="3.40.50.1820">
    <property type="entry name" value="alpha/beta hydrolase"/>
    <property type="match status" value="1"/>
</dbReference>
<dbReference type="STRING" id="10195.A0A3M7SCW0"/>
<evidence type="ECO:0000313" key="7">
    <source>
        <dbReference type="Proteomes" id="UP000276133"/>
    </source>
</evidence>
<dbReference type="GO" id="GO:0019695">
    <property type="term" value="P:choline metabolic process"/>
    <property type="evidence" value="ECO:0007669"/>
    <property type="project" value="TreeGrafter"/>
</dbReference>
<sequence length="564" mass="64656">MKLLVLFALFISIQTISSQSSCSNLNNSTLILETTYGKIRGKCENYPIYYESKPYQETNPILSWLSVPYAKSPLKDLRFKDPESPEKWTNIRDGTKKSPKCYQRSYSSGDTSNYSEDCLYLNIYTTLDSYNNTVVHGSRQLKPIMVWIHGGSLIAGSSNGYDGGILAGISDIIVITINYRLGAFGWLYIQGTDAKGYQGFKDQTMALKWIRENAIRFGGDPDKVTISGNSAGSWSVGYHLISKQSKGLFSGAILQSGIVFRIYLQSSLRSPEQATSMTRYLAENIGLNFTSNLNMLEFLQKSDAQTLAKKGIELLDIPVFPRDPDYFDKEPLEYMKSGDFNKVPVMAGFNNLESFGLTYEENLKDDIQALMAGNKDRLKPILVNRLWLSQNNSKIDELINTYIQESNNNGTVDYFRYLLDILSDFYFPCPHYLFNELVGKYNGGKMFAYEFAQRPKYWDGYWVNYDGANHEDEIGYMFGSALRYKSYNDYSSEDKLLSEKMVRYWSDFIKYKIPAFDWKPHGLTQSSNSVNFYYIKYGQTKTEPRLKYSLNRKCQLWDEIALNP</sequence>
<dbReference type="InterPro" id="IPR050654">
    <property type="entry name" value="AChE-related_enzymes"/>
</dbReference>
<evidence type="ECO:0000313" key="6">
    <source>
        <dbReference type="EMBL" id="RNA33505.1"/>
    </source>
</evidence>
<protein>
    <recommendedName>
        <fullName evidence="4">Carboxylic ester hydrolase</fullName>
        <ecNumber evidence="4">3.1.1.-</ecNumber>
    </recommendedName>
</protein>
<comment type="similarity">
    <text evidence="1 4">Belongs to the type-B carboxylesterase/lipase family.</text>
</comment>
<dbReference type="GO" id="GO:0005886">
    <property type="term" value="C:plasma membrane"/>
    <property type="evidence" value="ECO:0007669"/>
    <property type="project" value="TreeGrafter"/>
</dbReference>